<evidence type="ECO:0000256" key="12">
    <source>
        <dbReference type="ARBA" id="ARBA00023224"/>
    </source>
</evidence>
<feature type="transmembrane region" description="Helical" evidence="14">
    <location>
        <begin position="701"/>
        <end position="727"/>
    </location>
</feature>
<keyword evidence="16" id="KW-1185">Reference proteome</keyword>
<feature type="region of interest" description="Disordered" evidence="13">
    <location>
        <begin position="67"/>
        <end position="86"/>
    </location>
</feature>
<keyword evidence="12" id="KW-0807">Transducer</keyword>
<dbReference type="GO" id="GO:0019236">
    <property type="term" value="P:response to pheromone"/>
    <property type="evidence" value="ECO:0007669"/>
    <property type="project" value="UniProtKB-KW"/>
</dbReference>
<evidence type="ECO:0000256" key="10">
    <source>
        <dbReference type="ARBA" id="ARBA00023170"/>
    </source>
</evidence>
<reference evidence="17" key="1">
    <citation type="submission" date="2025-08" db="UniProtKB">
        <authorList>
            <consortium name="RefSeq"/>
        </authorList>
    </citation>
    <scope>IDENTIFICATION</scope>
    <source>
        <tissue evidence="17">Kidney</tissue>
    </source>
</reference>
<dbReference type="RefSeq" id="XP_012892273.1">
    <property type="nucleotide sequence ID" value="XM_013036819.1"/>
</dbReference>
<protein>
    <submittedName>
        <fullName evidence="17">Uncharacterized protein LOC106001865</fullName>
    </submittedName>
</protein>
<gene>
    <name evidence="17" type="primary">LOC106001865</name>
</gene>
<comment type="function">
    <text evidence="1">Putative pheromone receptor.</text>
</comment>
<evidence type="ECO:0000256" key="9">
    <source>
        <dbReference type="ARBA" id="ARBA00023136"/>
    </source>
</evidence>
<feature type="transmembrane region" description="Helical" evidence="14">
    <location>
        <begin position="519"/>
        <end position="544"/>
    </location>
</feature>
<feature type="non-terminal residue" evidence="17">
    <location>
        <position position="759"/>
    </location>
</feature>
<dbReference type="GO" id="GO:0004523">
    <property type="term" value="F:RNA-DNA hybrid ribonuclease activity"/>
    <property type="evidence" value="ECO:0007669"/>
    <property type="project" value="InterPro"/>
</dbReference>
<evidence type="ECO:0000256" key="13">
    <source>
        <dbReference type="SAM" id="MobiDB-lite"/>
    </source>
</evidence>
<feature type="compositionally biased region" description="Basic and acidic residues" evidence="13">
    <location>
        <begin position="98"/>
        <end position="122"/>
    </location>
</feature>
<dbReference type="OrthoDB" id="9606139at2759"/>
<dbReference type="FunFam" id="1.20.1070.10:FF:000033">
    <property type="entry name" value="Vomeronasal type-1 receptor"/>
    <property type="match status" value="1"/>
</dbReference>
<keyword evidence="4" id="KW-1003">Cell membrane</keyword>
<feature type="region of interest" description="Disordered" evidence="13">
    <location>
        <begin position="29"/>
        <end position="52"/>
    </location>
</feature>
<name>A0A1S3GTP1_DIPOR</name>
<evidence type="ECO:0000259" key="15">
    <source>
        <dbReference type="Pfam" id="PF00075"/>
    </source>
</evidence>
<dbReference type="GO" id="GO:0003676">
    <property type="term" value="F:nucleic acid binding"/>
    <property type="evidence" value="ECO:0007669"/>
    <property type="project" value="InterPro"/>
</dbReference>
<feature type="transmembrane region" description="Helical" evidence="14">
    <location>
        <begin position="462"/>
        <end position="481"/>
    </location>
</feature>
<evidence type="ECO:0000256" key="8">
    <source>
        <dbReference type="ARBA" id="ARBA00023040"/>
    </source>
</evidence>
<dbReference type="InterPro" id="IPR036397">
    <property type="entry name" value="RNaseH_sf"/>
</dbReference>
<accession>A0A1S3GTP1</accession>
<keyword evidence="10" id="KW-0675">Receptor</keyword>
<evidence type="ECO:0000313" key="16">
    <source>
        <dbReference type="Proteomes" id="UP000081671"/>
    </source>
</evidence>
<comment type="subcellular location">
    <subcellularLocation>
        <location evidence="2">Cell membrane</location>
        <topology evidence="2">Multi-pass membrane protein</topology>
    </subcellularLocation>
</comment>
<feature type="transmembrane region" description="Helical" evidence="14">
    <location>
        <begin position="655"/>
        <end position="681"/>
    </location>
</feature>
<dbReference type="AlphaFoldDB" id="A0A1S3GTP1"/>
<dbReference type="Proteomes" id="UP000081671">
    <property type="component" value="Unplaced"/>
</dbReference>
<keyword evidence="5" id="KW-0589">Pheromone response</keyword>
<dbReference type="Pfam" id="PF00075">
    <property type="entry name" value="RNase_H"/>
    <property type="match status" value="1"/>
</dbReference>
<feature type="compositionally biased region" description="Polar residues" evidence="13">
    <location>
        <begin position="182"/>
        <end position="191"/>
    </location>
</feature>
<dbReference type="GO" id="GO:0016503">
    <property type="term" value="F:pheromone receptor activity"/>
    <property type="evidence" value="ECO:0007669"/>
    <property type="project" value="InterPro"/>
</dbReference>
<keyword evidence="11" id="KW-0325">Glycoprotein</keyword>
<evidence type="ECO:0000256" key="1">
    <source>
        <dbReference type="ARBA" id="ARBA00003878"/>
    </source>
</evidence>
<dbReference type="SUPFAM" id="SSF53098">
    <property type="entry name" value="Ribonuclease H-like"/>
    <property type="match status" value="1"/>
</dbReference>
<evidence type="ECO:0000256" key="3">
    <source>
        <dbReference type="ARBA" id="ARBA00010663"/>
    </source>
</evidence>
<feature type="domain" description="RNase H type-1" evidence="15">
    <location>
        <begin position="210"/>
        <end position="280"/>
    </location>
</feature>
<feature type="transmembrane region" description="Helical" evidence="14">
    <location>
        <begin position="603"/>
        <end position="624"/>
    </location>
</feature>
<dbReference type="InterPro" id="IPR002156">
    <property type="entry name" value="RNaseH_domain"/>
</dbReference>
<organism evidence="16 17">
    <name type="scientific">Dipodomys ordii</name>
    <name type="common">Ord's kangaroo rat</name>
    <dbReference type="NCBI Taxonomy" id="10020"/>
    <lineage>
        <taxon>Eukaryota</taxon>
        <taxon>Metazoa</taxon>
        <taxon>Chordata</taxon>
        <taxon>Craniata</taxon>
        <taxon>Vertebrata</taxon>
        <taxon>Euteleostomi</taxon>
        <taxon>Mammalia</taxon>
        <taxon>Eutheria</taxon>
        <taxon>Euarchontoglires</taxon>
        <taxon>Glires</taxon>
        <taxon>Rodentia</taxon>
        <taxon>Castorimorpha</taxon>
        <taxon>Heteromyidae</taxon>
        <taxon>Dipodomyinae</taxon>
        <taxon>Dipodomys</taxon>
    </lineage>
</organism>
<dbReference type="SUPFAM" id="SSF81321">
    <property type="entry name" value="Family A G protein-coupled receptor-like"/>
    <property type="match status" value="1"/>
</dbReference>
<dbReference type="Pfam" id="PF03402">
    <property type="entry name" value="V1R"/>
    <property type="match status" value="2"/>
</dbReference>
<keyword evidence="6 14" id="KW-0812">Transmembrane</keyword>
<evidence type="ECO:0000256" key="14">
    <source>
        <dbReference type="SAM" id="Phobius"/>
    </source>
</evidence>
<evidence type="ECO:0000256" key="6">
    <source>
        <dbReference type="ARBA" id="ARBA00022692"/>
    </source>
</evidence>
<feature type="region of interest" description="Disordered" evidence="13">
    <location>
        <begin position="94"/>
        <end position="122"/>
    </location>
</feature>
<feature type="region of interest" description="Disordered" evidence="13">
    <location>
        <begin position="182"/>
        <end position="202"/>
    </location>
</feature>
<evidence type="ECO:0000256" key="5">
    <source>
        <dbReference type="ARBA" id="ARBA00022507"/>
    </source>
</evidence>
<feature type="transmembrane region" description="Helical" evidence="14">
    <location>
        <begin position="342"/>
        <end position="370"/>
    </location>
</feature>
<evidence type="ECO:0000313" key="17">
    <source>
        <dbReference type="RefSeq" id="XP_012892273.1"/>
    </source>
</evidence>
<keyword evidence="8" id="KW-0297">G-protein coupled receptor</keyword>
<dbReference type="InParanoid" id="A0A1S3GTP1"/>
<feature type="transmembrane region" description="Helical" evidence="14">
    <location>
        <begin position="419"/>
        <end position="441"/>
    </location>
</feature>
<dbReference type="InterPro" id="IPR004072">
    <property type="entry name" value="Vmron_rcpt_1"/>
</dbReference>
<dbReference type="PRINTS" id="PR01534">
    <property type="entry name" value="VOMERONASL1R"/>
</dbReference>
<dbReference type="KEGG" id="dord:106001865"/>
<sequence length="759" mass="84341">MAEHTCCDHCLCSSVLSANSYWGSLSLPAGSSKWRPNRDPENLGSKQRTPLRHEQIKFNQLIGEVEQGNKSHSAPGAHTAAQEKSNKLIKVESIGSDNEEKSDGLDAQEKSDDSDAEEKIYDEPIKDKIVHVEEMLNSVIKKLSQIETKQRPPLRVNVCEPSLTALGDSDFFLSPPLPVIPQAQSTPSVQPSRLRPLKLSRPPNDEFPLDGSSNGMAALPIDGNTTSWDTGLSSAQEVELQAVLQALMLLPTSAFNLYSDSHYVIRVLQLAHNTTQALHFQGRIDDKVEQKLEALYESVLSLGEQVRALQTLQPEMELVAQPGLFSIKDGDSDMEEMAGADIVMGVAFLTQSAAGVLGNSCLLCFYSYTLLTGQKVRPTDPILCHLVFANNLVVLSVGIPQTMEGFGWKYFLDDVGCKVVFYFYRVARGVSLNATCLLGGFQVSKLCTRNAWWKITNKFPKCFGFCGSFLWILHLLVNVSVPLRLIGPRPKQNVTLHMHYRYCAIGAVPPKSFVRLSQMVLFSSIDVMCLVFMMWASGSMVFVLHRHKQSVHHIHSQILSRRPDHEARATRTILSLVCMFVSFYCLSAIFTLCVGLHTKPDLWLVDMGVFLGACFSVLSPFVLISSDTRQLAHSYSYFVFPEVPGMTDMEEMTEVAVDVGAAFLTQTAGGVLGNSCSPLFLHLYSLHWTEGPAEAFATLLHVASFISIDVMCLVFMMWASGSVVFFLHRHKQRVLHIHTYIPSRRPDHEARAMHTILTL</sequence>
<evidence type="ECO:0000256" key="4">
    <source>
        <dbReference type="ARBA" id="ARBA00022475"/>
    </source>
</evidence>
<feature type="transmembrane region" description="Helical" evidence="14">
    <location>
        <begin position="572"/>
        <end position="597"/>
    </location>
</feature>
<feature type="transmembrane region" description="Helical" evidence="14">
    <location>
        <begin position="382"/>
        <end position="399"/>
    </location>
</feature>
<evidence type="ECO:0000256" key="2">
    <source>
        <dbReference type="ARBA" id="ARBA00004651"/>
    </source>
</evidence>
<evidence type="ECO:0000256" key="11">
    <source>
        <dbReference type="ARBA" id="ARBA00023180"/>
    </source>
</evidence>
<dbReference type="PANTHER" id="PTHR24062">
    <property type="entry name" value="VOMERONASAL TYPE-1 RECEPTOR"/>
    <property type="match status" value="1"/>
</dbReference>
<dbReference type="Gene3D" id="1.20.1070.10">
    <property type="entry name" value="Rhodopsin 7-helix transmembrane proteins"/>
    <property type="match status" value="1"/>
</dbReference>
<comment type="similarity">
    <text evidence="3">Belongs to the G-protein coupled receptor 1 family.</text>
</comment>
<dbReference type="GeneID" id="106001865"/>
<keyword evidence="7 14" id="KW-1133">Transmembrane helix</keyword>
<proteinExistence type="inferred from homology"/>
<dbReference type="InterPro" id="IPR012337">
    <property type="entry name" value="RNaseH-like_sf"/>
</dbReference>
<evidence type="ECO:0000256" key="7">
    <source>
        <dbReference type="ARBA" id="ARBA00022989"/>
    </source>
</evidence>
<keyword evidence="9 14" id="KW-0472">Membrane</keyword>
<dbReference type="GO" id="GO:0005886">
    <property type="term" value="C:plasma membrane"/>
    <property type="evidence" value="ECO:0007669"/>
    <property type="project" value="UniProtKB-SubCell"/>
</dbReference>
<dbReference type="Gene3D" id="3.30.420.10">
    <property type="entry name" value="Ribonuclease H-like superfamily/Ribonuclease H"/>
    <property type="match status" value="1"/>
</dbReference>